<evidence type="ECO:0000313" key="3">
    <source>
        <dbReference type="Proteomes" id="UP000267029"/>
    </source>
</evidence>
<dbReference type="Proteomes" id="UP000267029">
    <property type="component" value="Unassembled WGS sequence"/>
</dbReference>
<dbReference type="InterPro" id="IPR001356">
    <property type="entry name" value="HD"/>
</dbReference>
<dbReference type="CDD" id="cd00086">
    <property type="entry name" value="homeodomain"/>
    <property type="match status" value="1"/>
</dbReference>
<evidence type="ECO:0008006" key="4">
    <source>
        <dbReference type="Google" id="ProtNLM"/>
    </source>
</evidence>
<accession>A0A158QUN7</accession>
<protein>
    <recommendedName>
        <fullName evidence="4">Homeobox domain-containing protein</fullName>
    </recommendedName>
</protein>
<keyword evidence="3" id="KW-1185">Reference proteome</keyword>
<evidence type="ECO:0000256" key="1">
    <source>
        <dbReference type="SAM" id="MobiDB-lite"/>
    </source>
</evidence>
<reference evidence="2 3" key="1">
    <citation type="submission" date="2018-10" db="EMBL/GenBank/DDBJ databases">
        <authorList>
            <consortium name="Pathogen Informatics"/>
        </authorList>
    </citation>
    <scope>NUCLEOTIDE SEQUENCE [LARGE SCALE GENOMIC DNA]</scope>
</reference>
<gene>
    <name evidence="2" type="ORF">MCOS_LOCUS6523</name>
</gene>
<name>A0A158QUN7_MESCO</name>
<dbReference type="GO" id="GO:0003677">
    <property type="term" value="F:DNA binding"/>
    <property type="evidence" value="ECO:0007669"/>
    <property type="project" value="InterPro"/>
</dbReference>
<dbReference type="OrthoDB" id="10068367at2759"/>
<dbReference type="EMBL" id="UXSR01005269">
    <property type="protein sequence ID" value="VDD80520.1"/>
    <property type="molecule type" value="Genomic_DNA"/>
</dbReference>
<evidence type="ECO:0000313" key="2">
    <source>
        <dbReference type="EMBL" id="VDD80520.1"/>
    </source>
</evidence>
<dbReference type="STRING" id="53468.A0A158QUN7"/>
<organism evidence="2 3">
    <name type="scientific">Mesocestoides corti</name>
    <name type="common">Flatworm</name>
    <dbReference type="NCBI Taxonomy" id="53468"/>
    <lineage>
        <taxon>Eukaryota</taxon>
        <taxon>Metazoa</taxon>
        <taxon>Spiralia</taxon>
        <taxon>Lophotrochozoa</taxon>
        <taxon>Platyhelminthes</taxon>
        <taxon>Cestoda</taxon>
        <taxon>Eucestoda</taxon>
        <taxon>Cyclophyllidea</taxon>
        <taxon>Mesocestoididae</taxon>
        <taxon>Mesocestoides</taxon>
    </lineage>
</organism>
<feature type="region of interest" description="Disordered" evidence="1">
    <location>
        <begin position="39"/>
        <end position="61"/>
    </location>
</feature>
<sequence>MLDDLFEDVGLQPASMPQIANGSVADAWPVSCEEYTSTPLESALPVPESTEVISETRPTPLSHRLLASNPPGSSSPCSNRHPASIKGRIMRLPRLLWRADVDVKKRQVSLQALIAGSGKSKDKGAQTEAPVVWFQNRRSKERRMKQLSALGVRRPFFQHHSRRLRAGLRDPGGFTPDDLPSEVIAELLNMPPGYQSSLLCLDAQRAMAVVGIEEFYSAMTAETATGLPVDHSMFPYGSSPTPPQAPSGYPNCFSGGGLLHSLDSYSSLHDDVMKKVSLPSEQPLLPQLTNERELTNSFRNHQFDDRLNEQSMCISDLGCTLDKVTVSPLRDSYVQLAEDRFSRGSAFFGSHTEHAIVTHRDNFRHHHHHFQHSHTQQSTHLPPVKSEGGAADQPSTGVLECSW</sequence>
<feature type="region of interest" description="Disordered" evidence="1">
    <location>
        <begin position="366"/>
        <end position="403"/>
    </location>
</feature>
<proteinExistence type="predicted"/>
<dbReference type="AlphaFoldDB" id="A0A158QUN7"/>